<organism evidence="2 3">
    <name type="scientific">Portunus trituberculatus</name>
    <name type="common">Swimming crab</name>
    <name type="synonym">Neptunus trituberculatus</name>
    <dbReference type="NCBI Taxonomy" id="210409"/>
    <lineage>
        <taxon>Eukaryota</taxon>
        <taxon>Metazoa</taxon>
        <taxon>Ecdysozoa</taxon>
        <taxon>Arthropoda</taxon>
        <taxon>Crustacea</taxon>
        <taxon>Multicrustacea</taxon>
        <taxon>Malacostraca</taxon>
        <taxon>Eumalacostraca</taxon>
        <taxon>Eucarida</taxon>
        <taxon>Decapoda</taxon>
        <taxon>Pleocyemata</taxon>
        <taxon>Brachyura</taxon>
        <taxon>Eubrachyura</taxon>
        <taxon>Portunoidea</taxon>
        <taxon>Portunidae</taxon>
        <taxon>Portuninae</taxon>
        <taxon>Portunus</taxon>
    </lineage>
</organism>
<dbReference type="Proteomes" id="UP000324222">
    <property type="component" value="Unassembled WGS sequence"/>
</dbReference>
<dbReference type="EMBL" id="VSRR010111098">
    <property type="protein sequence ID" value="MPC97702.1"/>
    <property type="molecule type" value="Genomic_DNA"/>
</dbReference>
<proteinExistence type="predicted"/>
<gene>
    <name evidence="2" type="ORF">E2C01_093028</name>
</gene>
<keyword evidence="3" id="KW-1185">Reference proteome</keyword>
<dbReference type="AlphaFoldDB" id="A0A5B7JNR6"/>
<accession>A0A5B7JNR6</accession>
<reference evidence="2 3" key="1">
    <citation type="submission" date="2019-05" db="EMBL/GenBank/DDBJ databases">
        <title>Another draft genome of Portunus trituberculatus and its Hox gene families provides insights of decapod evolution.</title>
        <authorList>
            <person name="Jeong J.-H."/>
            <person name="Song I."/>
            <person name="Kim S."/>
            <person name="Choi T."/>
            <person name="Kim D."/>
            <person name="Ryu S."/>
            <person name="Kim W."/>
        </authorList>
    </citation>
    <scope>NUCLEOTIDE SEQUENCE [LARGE SCALE GENOMIC DNA]</scope>
    <source>
        <tissue evidence="2">Muscle</tissue>
    </source>
</reference>
<protein>
    <submittedName>
        <fullName evidence="2">Uncharacterized protein</fullName>
    </submittedName>
</protein>
<evidence type="ECO:0000313" key="2">
    <source>
        <dbReference type="EMBL" id="MPC97702.1"/>
    </source>
</evidence>
<feature type="region of interest" description="Disordered" evidence="1">
    <location>
        <begin position="99"/>
        <end position="141"/>
    </location>
</feature>
<name>A0A5B7JNR6_PORTR</name>
<comment type="caution">
    <text evidence="2">The sequence shown here is derived from an EMBL/GenBank/DDBJ whole genome shotgun (WGS) entry which is preliminary data.</text>
</comment>
<sequence length="141" mass="15727">MRLYVHGLLPRYKFPHFPRLLNSGLDLHSVCVYRLVYEVVLCAPPRPCPFTPHISHPHSTTHLLHPSPSTSRHAFPTASRQNGTLSTISPLLAVSPRRWGAELTTGNQSKKANRPKKRPLITPQTRGGVRGIFGTSPRRDG</sequence>
<evidence type="ECO:0000313" key="3">
    <source>
        <dbReference type="Proteomes" id="UP000324222"/>
    </source>
</evidence>
<evidence type="ECO:0000256" key="1">
    <source>
        <dbReference type="SAM" id="MobiDB-lite"/>
    </source>
</evidence>
<feature type="compositionally biased region" description="Low complexity" evidence="1">
    <location>
        <begin position="59"/>
        <end position="71"/>
    </location>
</feature>
<feature type="region of interest" description="Disordered" evidence="1">
    <location>
        <begin position="59"/>
        <end position="83"/>
    </location>
</feature>